<sequence length="402" mass="44639">MLRVVIAPYIAGIFTVLFLLTGAFAKSEQSTAPFSVIGVIRYGSNDSAIGKLTFLSKGQNAEKIFALCKMGDLCEVSGDARGEEIVKVTKASRVKYFDRPKDAIEWVYSHFKEDSGSFWLEDYDLGALFTPRMTDLMVKSRRAAEVMETESVGAGPWTLAQDWIIRGVKVEADDRGPGKSLGMVTFRNFAEEDPKPRTITFDMVQTDGGWRIEDMQFPPEKTARFGTTTRLSEMLKIEIAEGEKEKREKVAKAAASGSLCNFGEGEIFTCSANGKQYSICTSSQIHDLPHKWIEYRAGTPIKRELVHRSTKVGSAGGFYGAYELFPKGEVSYVRFSRDGYDYTAFSDENSRPQTSGVIVKKEGRRIARIKCSGGKNDAMPRNAVKVPSNMILAVPFDADQFD</sequence>
<dbReference type="RefSeq" id="WP_246695893.1">
    <property type="nucleotide sequence ID" value="NZ_WEKV01000008.1"/>
</dbReference>
<evidence type="ECO:0000313" key="2">
    <source>
        <dbReference type="Proteomes" id="UP000469949"/>
    </source>
</evidence>
<protein>
    <submittedName>
        <fullName evidence="1">Uncharacterized protein</fullName>
    </submittedName>
</protein>
<dbReference type="AlphaFoldDB" id="A0A833N030"/>
<evidence type="ECO:0000313" key="1">
    <source>
        <dbReference type="EMBL" id="KAB7786006.1"/>
    </source>
</evidence>
<organism evidence="1 2">
    <name type="scientific">Methylorubrum populi</name>
    <dbReference type="NCBI Taxonomy" id="223967"/>
    <lineage>
        <taxon>Bacteria</taxon>
        <taxon>Pseudomonadati</taxon>
        <taxon>Pseudomonadota</taxon>
        <taxon>Alphaproteobacteria</taxon>
        <taxon>Hyphomicrobiales</taxon>
        <taxon>Methylobacteriaceae</taxon>
        <taxon>Methylorubrum</taxon>
    </lineage>
</organism>
<reference evidence="1 2" key="1">
    <citation type="submission" date="2019-10" db="EMBL/GenBank/DDBJ databases">
        <title>Draft Genome Sequence of the Caffeine Degrading Methylotroph Methylorubrum populi PINKEL.</title>
        <authorList>
            <person name="Dawson S.C."/>
            <person name="Zhang X."/>
            <person name="Wright M.E."/>
            <person name="Sharma G."/>
            <person name="Langner J.T."/>
            <person name="Ditty J.L."/>
            <person name="Subuyuj G.A."/>
        </authorList>
    </citation>
    <scope>NUCLEOTIDE SEQUENCE [LARGE SCALE GENOMIC DNA]</scope>
    <source>
        <strain evidence="1 2">Pinkel</strain>
    </source>
</reference>
<dbReference type="Proteomes" id="UP000469949">
    <property type="component" value="Unassembled WGS sequence"/>
</dbReference>
<name>A0A833N030_9HYPH</name>
<comment type="caution">
    <text evidence="1">The sequence shown here is derived from an EMBL/GenBank/DDBJ whole genome shotgun (WGS) entry which is preliminary data.</text>
</comment>
<accession>A0A833N030</accession>
<dbReference type="EMBL" id="WEKV01000008">
    <property type="protein sequence ID" value="KAB7786006.1"/>
    <property type="molecule type" value="Genomic_DNA"/>
</dbReference>
<gene>
    <name evidence="1" type="ORF">F8B43_1407</name>
</gene>
<proteinExistence type="predicted"/>